<dbReference type="EMBL" id="JAWJBA010000379">
    <property type="protein sequence ID" value="MDV2687155.1"/>
    <property type="molecule type" value="Genomic_DNA"/>
</dbReference>
<comment type="caution">
    <text evidence="2">The sequence shown here is derived from an EMBL/GenBank/DDBJ whole genome shotgun (WGS) entry which is preliminary data.</text>
</comment>
<evidence type="ECO:0000313" key="3">
    <source>
        <dbReference type="Proteomes" id="UP001287282"/>
    </source>
</evidence>
<protein>
    <submittedName>
        <fullName evidence="2">Uncharacterized protein</fullName>
    </submittedName>
</protein>
<name>A0ABU3XH24_9BACI</name>
<feature type="non-terminal residue" evidence="2">
    <location>
        <position position="1"/>
    </location>
</feature>
<gene>
    <name evidence="2" type="ORF">RYX56_22665</name>
</gene>
<keyword evidence="3" id="KW-1185">Reference proteome</keyword>
<keyword evidence="1" id="KW-1133">Transmembrane helix</keyword>
<reference evidence="2 3" key="1">
    <citation type="submission" date="2023-10" db="EMBL/GenBank/DDBJ databases">
        <title>Screening of Alkalihalobacillus lindianensis BZ-TG-R113 and Its Alleviation of Salt Stress on Rapeseed Growth.</title>
        <authorList>
            <person name="Zhao B."/>
            <person name="Guo T."/>
        </authorList>
    </citation>
    <scope>NUCLEOTIDE SEQUENCE [LARGE SCALE GENOMIC DNA]</scope>
    <source>
        <strain evidence="2 3">BZ-TG-R113</strain>
    </source>
</reference>
<evidence type="ECO:0000313" key="2">
    <source>
        <dbReference type="EMBL" id="MDV2687155.1"/>
    </source>
</evidence>
<dbReference type="Proteomes" id="UP001287282">
    <property type="component" value="Unassembled WGS sequence"/>
</dbReference>
<accession>A0ABU3XH24</accession>
<sequence length="68" mass="7545">LISLVIIYFMYGLISFSEIGLPLITCLSPILVGIIGGWIPSRMAMKMEPVEGMKGIGTIKWNFNLDIE</sequence>
<keyword evidence="1" id="KW-0472">Membrane</keyword>
<feature type="transmembrane region" description="Helical" evidence="1">
    <location>
        <begin position="6"/>
        <end position="39"/>
    </location>
</feature>
<dbReference type="RefSeq" id="WP_317124164.1">
    <property type="nucleotide sequence ID" value="NZ_JAWJBA010000379.1"/>
</dbReference>
<organism evidence="2 3">
    <name type="scientific">Alkalihalophilus lindianensis</name>
    <dbReference type="NCBI Taxonomy" id="1630542"/>
    <lineage>
        <taxon>Bacteria</taxon>
        <taxon>Bacillati</taxon>
        <taxon>Bacillota</taxon>
        <taxon>Bacilli</taxon>
        <taxon>Bacillales</taxon>
        <taxon>Bacillaceae</taxon>
        <taxon>Alkalihalophilus</taxon>
    </lineage>
</organism>
<proteinExistence type="predicted"/>
<keyword evidence="1" id="KW-0812">Transmembrane</keyword>
<evidence type="ECO:0000256" key="1">
    <source>
        <dbReference type="SAM" id="Phobius"/>
    </source>
</evidence>